<comment type="caution">
    <text evidence="1">The sequence shown here is derived from an EMBL/GenBank/DDBJ whole genome shotgun (WGS) entry which is preliminary data.</text>
</comment>
<protein>
    <submittedName>
        <fullName evidence="1">Uncharacterized protein</fullName>
    </submittedName>
</protein>
<dbReference type="AlphaFoldDB" id="A0A0A1YU18"/>
<sequence length="76" mass="8470">MSWLEIIREQARSQCVGWCSLSSTESGFQKPVGYQAVEFQLWNAVNGGSGLAREEAITGTTYLKVLLRNELVAKYV</sequence>
<evidence type="ECO:0000313" key="1">
    <source>
        <dbReference type="EMBL" id="KGE65438.1"/>
    </source>
</evidence>
<proteinExistence type="predicted"/>
<name>A0A0A1YU18_PSEFL</name>
<reference evidence="1 2" key="1">
    <citation type="journal article" date="2013" name="Genome Announc.">
        <title>Draft Genome Sequence of Pseudomonas fluorescens LMG 5329, a White Line-Inducing Principle-Producing Bioindicator for the Mushroom Pathogen Pseudomonas tolaasii.</title>
        <authorList>
            <person name="Ghequire M.G."/>
            <person name="Rokni-Zadeh H."/>
            <person name="Zarrineh P."/>
            <person name="De Mot R."/>
        </authorList>
    </citation>
    <scope>NUCLEOTIDE SEQUENCE [LARGE SCALE GENOMIC DNA]</scope>
    <source>
        <strain evidence="1 2">LMG 5329</strain>
    </source>
</reference>
<dbReference type="Proteomes" id="UP000030060">
    <property type="component" value="Unassembled WGS sequence"/>
</dbReference>
<accession>A0A0A1YU18</accession>
<gene>
    <name evidence="1" type="ORF">K814_0124155</name>
</gene>
<organism evidence="1 2">
    <name type="scientific">Pseudomonas fluorescens LMG 5329</name>
    <dbReference type="NCBI Taxonomy" id="1324332"/>
    <lineage>
        <taxon>Bacteria</taxon>
        <taxon>Pseudomonadati</taxon>
        <taxon>Pseudomonadota</taxon>
        <taxon>Gammaproteobacteria</taxon>
        <taxon>Pseudomonadales</taxon>
        <taxon>Pseudomonadaceae</taxon>
        <taxon>Pseudomonas</taxon>
    </lineage>
</organism>
<dbReference type="EMBL" id="ASGY01000188">
    <property type="protein sequence ID" value="KGE65438.1"/>
    <property type="molecule type" value="Genomic_DNA"/>
</dbReference>
<evidence type="ECO:0000313" key="2">
    <source>
        <dbReference type="Proteomes" id="UP000030060"/>
    </source>
</evidence>